<keyword evidence="5" id="KW-0460">Magnesium</keyword>
<feature type="domain" description="Glycosyltransferase 2-like" evidence="6">
    <location>
        <begin position="16"/>
        <end position="190"/>
    </location>
</feature>
<name>A0A1G2MB00_9BACT</name>
<dbReference type="PANTHER" id="PTHR48090:SF10">
    <property type="entry name" value="GLUCOSYL-3-PHOSPHOGLYCERATE SYNTHASE"/>
    <property type="match status" value="1"/>
</dbReference>
<evidence type="ECO:0000256" key="5">
    <source>
        <dbReference type="ARBA" id="ARBA00022842"/>
    </source>
</evidence>
<comment type="similarity">
    <text evidence="2">Belongs to the glycosyltransferase 2 family.</text>
</comment>
<dbReference type="InterPro" id="IPR029044">
    <property type="entry name" value="Nucleotide-diphossugar_trans"/>
</dbReference>
<evidence type="ECO:0000256" key="2">
    <source>
        <dbReference type="ARBA" id="ARBA00006739"/>
    </source>
</evidence>
<keyword evidence="4" id="KW-0808">Transferase</keyword>
<proteinExistence type="inferred from homology"/>
<accession>A0A1G2MB00</accession>
<dbReference type="Gene3D" id="3.90.550.10">
    <property type="entry name" value="Spore Coat Polysaccharide Biosynthesis Protein SpsA, Chain A"/>
    <property type="match status" value="1"/>
</dbReference>
<dbReference type="GO" id="GO:0016757">
    <property type="term" value="F:glycosyltransferase activity"/>
    <property type="evidence" value="ECO:0007669"/>
    <property type="project" value="UniProtKB-KW"/>
</dbReference>
<keyword evidence="3" id="KW-0328">Glycosyltransferase</keyword>
<evidence type="ECO:0000256" key="1">
    <source>
        <dbReference type="ARBA" id="ARBA00001946"/>
    </source>
</evidence>
<sequence>MEHQPIQDPATKRLTAIVPAYNEAERIDSVLSVLCEFPLFREIIVVDDGSTDATFDVARKWSKARVVKNEFNRGKGFAMDFGVSLAKEDTIFFCDADVRGLSPHIIEEITAPVLRGEVDMFVAMRRRRIYEFAHAILRIIPLLGGERALTKELWRKLPAYYKHAFRVESGLNFYANHFGKGFRYKVFDELTQVIKERKYGFWIGVSERLSMCYDILLAHLYFHLIDAPRIRRRRVARRI</sequence>
<comment type="caution">
    <text evidence="7">The sequence shown here is derived from an EMBL/GenBank/DDBJ whole genome shotgun (WGS) entry which is preliminary data.</text>
</comment>
<dbReference type="SUPFAM" id="SSF53448">
    <property type="entry name" value="Nucleotide-diphospho-sugar transferases"/>
    <property type="match status" value="1"/>
</dbReference>
<evidence type="ECO:0000256" key="3">
    <source>
        <dbReference type="ARBA" id="ARBA00022676"/>
    </source>
</evidence>
<dbReference type="CDD" id="cd04179">
    <property type="entry name" value="DPM_DPG-synthase_like"/>
    <property type="match status" value="1"/>
</dbReference>
<comment type="cofactor">
    <cofactor evidence="1">
        <name>Mg(2+)</name>
        <dbReference type="ChEBI" id="CHEBI:18420"/>
    </cofactor>
</comment>
<dbReference type="Pfam" id="PF00535">
    <property type="entry name" value="Glycos_transf_2"/>
    <property type="match status" value="1"/>
</dbReference>
<evidence type="ECO:0000313" key="7">
    <source>
        <dbReference type="EMBL" id="OHA20904.1"/>
    </source>
</evidence>
<organism evidence="7 8">
    <name type="scientific">Candidatus Taylorbacteria bacterium RIFCSPHIGHO2_01_FULL_51_15</name>
    <dbReference type="NCBI Taxonomy" id="1802304"/>
    <lineage>
        <taxon>Bacteria</taxon>
        <taxon>Candidatus Tayloriibacteriota</taxon>
    </lineage>
</organism>
<evidence type="ECO:0000313" key="8">
    <source>
        <dbReference type="Proteomes" id="UP000178121"/>
    </source>
</evidence>
<protein>
    <recommendedName>
        <fullName evidence="6">Glycosyltransferase 2-like domain-containing protein</fullName>
    </recommendedName>
</protein>
<dbReference type="AlphaFoldDB" id="A0A1G2MB00"/>
<reference evidence="7 8" key="1">
    <citation type="journal article" date="2016" name="Nat. Commun.">
        <title>Thousands of microbial genomes shed light on interconnected biogeochemical processes in an aquifer system.</title>
        <authorList>
            <person name="Anantharaman K."/>
            <person name="Brown C.T."/>
            <person name="Hug L.A."/>
            <person name="Sharon I."/>
            <person name="Castelle C.J."/>
            <person name="Probst A.J."/>
            <person name="Thomas B.C."/>
            <person name="Singh A."/>
            <person name="Wilkins M.J."/>
            <person name="Karaoz U."/>
            <person name="Brodie E.L."/>
            <person name="Williams K.H."/>
            <person name="Hubbard S.S."/>
            <person name="Banfield J.F."/>
        </authorList>
    </citation>
    <scope>NUCLEOTIDE SEQUENCE [LARGE SCALE GENOMIC DNA]</scope>
</reference>
<dbReference type="EMBL" id="MHRI01000019">
    <property type="protein sequence ID" value="OHA20904.1"/>
    <property type="molecule type" value="Genomic_DNA"/>
</dbReference>
<gene>
    <name evidence="7" type="ORF">A2849_02010</name>
</gene>
<dbReference type="Proteomes" id="UP000178121">
    <property type="component" value="Unassembled WGS sequence"/>
</dbReference>
<evidence type="ECO:0000256" key="4">
    <source>
        <dbReference type="ARBA" id="ARBA00022679"/>
    </source>
</evidence>
<dbReference type="InterPro" id="IPR050256">
    <property type="entry name" value="Glycosyltransferase_2"/>
</dbReference>
<evidence type="ECO:0000259" key="6">
    <source>
        <dbReference type="Pfam" id="PF00535"/>
    </source>
</evidence>
<dbReference type="InterPro" id="IPR001173">
    <property type="entry name" value="Glyco_trans_2-like"/>
</dbReference>
<dbReference type="PANTHER" id="PTHR48090">
    <property type="entry name" value="UNDECAPRENYL-PHOSPHATE 4-DEOXY-4-FORMAMIDO-L-ARABINOSE TRANSFERASE-RELATED"/>
    <property type="match status" value="1"/>
</dbReference>